<dbReference type="EMBL" id="CM045759">
    <property type="protein sequence ID" value="KAI8019347.1"/>
    <property type="molecule type" value="Genomic_DNA"/>
</dbReference>
<accession>A0ACC0I3L5</accession>
<evidence type="ECO:0000313" key="2">
    <source>
        <dbReference type="Proteomes" id="UP001060215"/>
    </source>
</evidence>
<comment type="caution">
    <text evidence="1">The sequence shown here is derived from an EMBL/GenBank/DDBJ whole genome shotgun (WGS) entry which is preliminary data.</text>
</comment>
<proteinExistence type="predicted"/>
<sequence length="144" mass="16507">MKCRDRLHELVKKDIEKKDSSTEEWKIVIERSCNHMDNEVIAWNDSILRADCRCELQTPKCNIVGSTTVVVVVTPDKIIIANCEIPKLYCATTARPSISQPITRSEVYSSKVKKTEVLMKNFRRAIGLRIKENKEVTELSPEET</sequence>
<gene>
    <name evidence="1" type="ORF">LOK49_LG04G00026</name>
</gene>
<protein>
    <submittedName>
        <fullName evidence="1">Uncharacterized protein</fullName>
    </submittedName>
</protein>
<dbReference type="Proteomes" id="UP001060215">
    <property type="component" value="Chromosome 2"/>
</dbReference>
<reference evidence="1 2" key="1">
    <citation type="journal article" date="2022" name="Plant J.">
        <title>Chromosome-level genome of Camellia lanceoleosa provides a valuable resource for understanding genome evolution and self-incompatibility.</title>
        <authorList>
            <person name="Gong W."/>
            <person name="Xiao S."/>
            <person name="Wang L."/>
            <person name="Liao Z."/>
            <person name="Chang Y."/>
            <person name="Mo W."/>
            <person name="Hu G."/>
            <person name="Li W."/>
            <person name="Zhao G."/>
            <person name="Zhu H."/>
            <person name="Hu X."/>
            <person name="Ji K."/>
            <person name="Xiang X."/>
            <person name="Song Q."/>
            <person name="Yuan D."/>
            <person name="Jin S."/>
            <person name="Zhang L."/>
        </authorList>
    </citation>
    <scope>NUCLEOTIDE SEQUENCE [LARGE SCALE GENOMIC DNA]</scope>
    <source>
        <strain evidence="1">SQ_2022a</strain>
    </source>
</reference>
<keyword evidence="2" id="KW-1185">Reference proteome</keyword>
<evidence type="ECO:0000313" key="1">
    <source>
        <dbReference type="EMBL" id="KAI8019347.1"/>
    </source>
</evidence>
<organism evidence="1 2">
    <name type="scientific">Camellia lanceoleosa</name>
    <dbReference type="NCBI Taxonomy" id="1840588"/>
    <lineage>
        <taxon>Eukaryota</taxon>
        <taxon>Viridiplantae</taxon>
        <taxon>Streptophyta</taxon>
        <taxon>Embryophyta</taxon>
        <taxon>Tracheophyta</taxon>
        <taxon>Spermatophyta</taxon>
        <taxon>Magnoliopsida</taxon>
        <taxon>eudicotyledons</taxon>
        <taxon>Gunneridae</taxon>
        <taxon>Pentapetalae</taxon>
        <taxon>asterids</taxon>
        <taxon>Ericales</taxon>
        <taxon>Theaceae</taxon>
        <taxon>Camellia</taxon>
    </lineage>
</organism>
<name>A0ACC0I3L5_9ERIC</name>